<dbReference type="RefSeq" id="WP_020511147.1">
    <property type="nucleotide sequence ID" value="NZ_JBIAZU010000007.1"/>
</dbReference>
<dbReference type="EMBL" id="JBIAZU010000007">
    <property type="protein sequence ID" value="MFF5295132.1"/>
    <property type="molecule type" value="Genomic_DNA"/>
</dbReference>
<comment type="caution">
    <text evidence="1">The sequence shown here is derived from an EMBL/GenBank/DDBJ whole genome shotgun (WGS) entry which is preliminary data.</text>
</comment>
<dbReference type="Pfam" id="PF14433">
    <property type="entry name" value="SUKH-3"/>
    <property type="match status" value="1"/>
</dbReference>
<name>A0ABW6WPB8_9ACTN</name>
<dbReference type="InterPro" id="IPR025850">
    <property type="entry name" value="SUKH-3"/>
</dbReference>
<accession>A0ABW6WPB8</accession>
<sequence>MITRADAEAIAARWACGETEQRGYACEPALAEFDLGWVIWTRPPPGVLPLPGDGARTVIDRETGTLSTWPAIPHDEIASLYSARRPRPSSTVDPRVALHRAVRRRPSPTTAAEVIADGRIFRAQGAKGDQQVNHHPQVASRLAALPPAARVRGAERHAEIIAVSDALHETGEVGGGFHSFLVRDQTDPEAGAPSRPCETCLTVLVDLGLLPSGELAYASEWRFGSSQVAGRFPPEVGRVLAGGGWLGVELPSPPVLAEAERLMGSTAFPAARRALAEFGGVRCGRRGPGRRRAIRLLTFDPLPGARSAAALAEFAEVVGAPVFPIGVEGGDALVVVDERSRVFVLDQAGDWFVGDSLDDAVIGLLTGDGPAARLRDDGSWS</sequence>
<keyword evidence="2" id="KW-1185">Reference proteome</keyword>
<reference evidence="1 2" key="1">
    <citation type="submission" date="2024-10" db="EMBL/GenBank/DDBJ databases">
        <title>The Natural Products Discovery Center: Release of the First 8490 Sequenced Strains for Exploring Actinobacteria Biosynthetic Diversity.</title>
        <authorList>
            <person name="Kalkreuter E."/>
            <person name="Kautsar S.A."/>
            <person name="Yang D."/>
            <person name="Bader C.D."/>
            <person name="Teijaro C.N."/>
            <person name="Fluegel L."/>
            <person name="Davis C.M."/>
            <person name="Simpson J.R."/>
            <person name="Lauterbach L."/>
            <person name="Steele A.D."/>
            <person name="Gui C."/>
            <person name="Meng S."/>
            <person name="Li G."/>
            <person name="Viehrig K."/>
            <person name="Ye F."/>
            <person name="Su P."/>
            <person name="Kiefer A.F."/>
            <person name="Nichols A."/>
            <person name="Cepeda A.J."/>
            <person name="Yan W."/>
            <person name="Fan B."/>
            <person name="Jiang Y."/>
            <person name="Adhikari A."/>
            <person name="Zheng C.-J."/>
            <person name="Schuster L."/>
            <person name="Cowan T.M."/>
            <person name="Smanski M.J."/>
            <person name="Chevrette M.G."/>
            <person name="De Carvalho L.P.S."/>
            <person name="Shen B."/>
        </authorList>
    </citation>
    <scope>NUCLEOTIDE SEQUENCE [LARGE SCALE GENOMIC DNA]</scope>
    <source>
        <strain evidence="1 2">NPDC000087</strain>
    </source>
</reference>
<organism evidence="1 2">
    <name type="scientific">Paractinoplanes globisporus</name>
    <dbReference type="NCBI Taxonomy" id="113565"/>
    <lineage>
        <taxon>Bacteria</taxon>
        <taxon>Bacillati</taxon>
        <taxon>Actinomycetota</taxon>
        <taxon>Actinomycetes</taxon>
        <taxon>Micromonosporales</taxon>
        <taxon>Micromonosporaceae</taxon>
        <taxon>Paractinoplanes</taxon>
    </lineage>
</organism>
<protein>
    <submittedName>
        <fullName evidence="1">SUKH-3 domain-containing protein</fullName>
    </submittedName>
</protein>
<evidence type="ECO:0000313" key="1">
    <source>
        <dbReference type="EMBL" id="MFF5295132.1"/>
    </source>
</evidence>
<gene>
    <name evidence="1" type="ORF">ACFY35_37320</name>
</gene>
<proteinExistence type="predicted"/>
<evidence type="ECO:0000313" key="2">
    <source>
        <dbReference type="Proteomes" id="UP001602245"/>
    </source>
</evidence>
<dbReference type="Proteomes" id="UP001602245">
    <property type="component" value="Unassembled WGS sequence"/>
</dbReference>